<keyword evidence="2" id="KW-0129">CBS domain</keyword>
<protein>
    <recommendedName>
        <fullName evidence="4">CBS domain-containing protein</fullName>
    </recommendedName>
</protein>
<keyword evidence="1" id="KW-0677">Repeat</keyword>
<feature type="region of interest" description="Disordered" evidence="3">
    <location>
        <begin position="307"/>
        <end position="327"/>
    </location>
</feature>
<dbReference type="Proteomes" id="UP000626109">
    <property type="component" value="Unassembled WGS sequence"/>
</dbReference>
<dbReference type="SUPFAM" id="SSF54631">
    <property type="entry name" value="CBS-domain pair"/>
    <property type="match status" value="3"/>
</dbReference>
<dbReference type="Pfam" id="PF00571">
    <property type="entry name" value="CBS"/>
    <property type="match status" value="1"/>
</dbReference>
<dbReference type="AlphaFoldDB" id="A0A813L317"/>
<reference evidence="5" key="1">
    <citation type="submission" date="2021-02" db="EMBL/GenBank/DDBJ databases">
        <authorList>
            <person name="Dougan E. K."/>
            <person name="Rhodes N."/>
            <person name="Thang M."/>
            <person name="Chan C."/>
        </authorList>
    </citation>
    <scope>NUCLEOTIDE SEQUENCE</scope>
</reference>
<evidence type="ECO:0000313" key="5">
    <source>
        <dbReference type="EMBL" id="CAE8718807.1"/>
    </source>
</evidence>
<organism evidence="5 6">
    <name type="scientific">Polarella glacialis</name>
    <name type="common">Dinoflagellate</name>
    <dbReference type="NCBI Taxonomy" id="89957"/>
    <lineage>
        <taxon>Eukaryota</taxon>
        <taxon>Sar</taxon>
        <taxon>Alveolata</taxon>
        <taxon>Dinophyceae</taxon>
        <taxon>Suessiales</taxon>
        <taxon>Suessiaceae</taxon>
        <taxon>Polarella</taxon>
    </lineage>
</organism>
<dbReference type="PANTHER" id="PTHR48108">
    <property type="entry name" value="CBS DOMAIN-CONTAINING PROTEIN CBSX2, CHLOROPLASTIC"/>
    <property type="match status" value="1"/>
</dbReference>
<dbReference type="Gene3D" id="3.10.580.10">
    <property type="entry name" value="CBS-domain"/>
    <property type="match status" value="2"/>
</dbReference>
<sequence>EATAACHAESELADVAKLLLSTGQTAAVILSSKGKAMGLLTEGDILQAYFQGVPWDCQVGEWVLGLPDGAPALGEVTLPPEELLEDAVLRLLPLMPWALGPSTQETSRREEKKKAGAVRGGHLLVQDVAGGCYHGIFAPLDLARAVASCGPQELAQVLGAEACLSSVSKVMEPRSGVPMCSPGCTVQQLLEELLASREHAALVVDAWGVHGLLSARDALWAFHERVPGSEDAWQRLASRPGGAVAMGLGRCIVAADTPLSSAAATMARASGGAAQHLVVVQPGGLEVVGMLSPLDLLRCRAAGEGDPVAKQTRAAPPRAHAAGLPASNAPRSWPIHLTVAELAAQRETATCSPSCSMIDVCDILVSSRRTAAVVVDAQSVTLGVLTEHDVLQACVGQTAGDTTVRQWLRGGQARLPGFLVPALTIRAEASLAEAAARMARQAYGEFACHHLLVRRASTAGEEEGGF</sequence>
<dbReference type="InterPro" id="IPR046342">
    <property type="entry name" value="CBS_dom_sf"/>
</dbReference>
<dbReference type="EMBL" id="CAJNNW010033422">
    <property type="protein sequence ID" value="CAE8718807.1"/>
    <property type="molecule type" value="Genomic_DNA"/>
</dbReference>
<gene>
    <name evidence="5" type="ORF">PGLA2088_LOCUS40286</name>
</gene>
<dbReference type="SMART" id="SM00116">
    <property type="entry name" value="CBS"/>
    <property type="match status" value="4"/>
</dbReference>
<evidence type="ECO:0000256" key="1">
    <source>
        <dbReference type="ARBA" id="ARBA00022737"/>
    </source>
</evidence>
<comment type="caution">
    <text evidence="5">The sequence shown here is derived from an EMBL/GenBank/DDBJ whole genome shotgun (WGS) entry which is preliminary data.</text>
</comment>
<evidence type="ECO:0000259" key="4">
    <source>
        <dbReference type="PROSITE" id="PS51371"/>
    </source>
</evidence>
<dbReference type="PANTHER" id="PTHR48108:SF26">
    <property type="entry name" value="CBS DOMAIN-CONTAINING PROTEIN DDB_G0289609"/>
    <property type="match status" value="1"/>
</dbReference>
<dbReference type="CDD" id="cd02205">
    <property type="entry name" value="CBS_pair_SF"/>
    <property type="match status" value="1"/>
</dbReference>
<feature type="non-terminal residue" evidence="5">
    <location>
        <position position="1"/>
    </location>
</feature>
<evidence type="ECO:0000313" key="6">
    <source>
        <dbReference type="Proteomes" id="UP000626109"/>
    </source>
</evidence>
<evidence type="ECO:0000256" key="2">
    <source>
        <dbReference type="PROSITE-ProRule" id="PRU00703"/>
    </source>
</evidence>
<evidence type="ECO:0000256" key="3">
    <source>
        <dbReference type="SAM" id="MobiDB-lite"/>
    </source>
</evidence>
<accession>A0A813L317</accession>
<name>A0A813L317_POLGL</name>
<proteinExistence type="predicted"/>
<dbReference type="PROSITE" id="PS51371">
    <property type="entry name" value="CBS"/>
    <property type="match status" value="1"/>
</dbReference>
<dbReference type="InterPro" id="IPR051462">
    <property type="entry name" value="CBS_domain-containing"/>
</dbReference>
<dbReference type="InterPro" id="IPR000644">
    <property type="entry name" value="CBS_dom"/>
</dbReference>
<feature type="domain" description="CBS" evidence="4">
    <location>
        <begin position="344"/>
        <end position="402"/>
    </location>
</feature>